<dbReference type="Proteomes" id="UP000001304">
    <property type="component" value="Chromosome"/>
</dbReference>
<keyword evidence="5" id="KW-1185">Reference proteome</keyword>
<dbReference type="PRINTS" id="PR01874">
    <property type="entry name" value="DNAREPAIRADA"/>
</dbReference>
<dbReference type="GO" id="GO:0005524">
    <property type="term" value="F:ATP binding"/>
    <property type="evidence" value="ECO:0007669"/>
    <property type="project" value="UniProtKB-KW"/>
</dbReference>
<dbReference type="EMBL" id="CP002098">
    <property type="protein sequence ID" value="ADM27259.1"/>
    <property type="molecule type" value="Genomic_DNA"/>
</dbReference>
<name>E0SRI4_IGNAA</name>
<gene>
    <name evidence="4" type="ordered locus">Igag_0421</name>
</gene>
<dbReference type="InterPro" id="IPR014774">
    <property type="entry name" value="KaiC-like_dom"/>
</dbReference>
<dbReference type="STRING" id="583356.Igag_0421"/>
<organism evidence="4 5">
    <name type="scientific">Ignisphaera aggregans (strain DSM 17230 / JCM 13409 / AQ1.S1)</name>
    <dbReference type="NCBI Taxonomy" id="583356"/>
    <lineage>
        <taxon>Archaea</taxon>
        <taxon>Thermoproteota</taxon>
        <taxon>Thermoprotei</taxon>
        <taxon>Desulfurococcales</taxon>
        <taxon>Desulfurococcaceae</taxon>
        <taxon>Ignisphaera</taxon>
    </lineage>
</organism>
<dbReference type="Gene3D" id="3.40.50.300">
    <property type="entry name" value="P-loop containing nucleotide triphosphate hydrolases"/>
    <property type="match status" value="1"/>
</dbReference>
<proteinExistence type="predicted"/>
<feature type="domain" description="KaiC-like" evidence="3">
    <location>
        <begin position="17"/>
        <end position="226"/>
    </location>
</feature>
<keyword evidence="2" id="KW-0067">ATP-binding</keyword>
<protein>
    <submittedName>
        <fullName evidence="4">Putative circadian clock protein, KaiC</fullName>
    </submittedName>
</protein>
<evidence type="ECO:0000259" key="3">
    <source>
        <dbReference type="Pfam" id="PF06745"/>
    </source>
</evidence>
<dbReference type="BioCyc" id="IAGG583356:GHAH-424-MONOMER"/>
<dbReference type="HOGENOM" id="CLU_046233_0_0_2"/>
<reference evidence="4 5" key="1">
    <citation type="journal article" date="2010" name="Stand. Genomic Sci.">
        <title>Complete genome sequence of Ignisphaera aggregans type strain (AQ1.S1).</title>
        <authorList>
            <person name="Goker M."/>
            <person name="Held B."/>
            <person name="Lapidus A."/>
            <person name="Nolan M."/>
            <person name="Spring S."/>
            <person name="Yasawong M."/>
            <person name="Lucas S."/>
            <person name="Glavina Del Rio T."/>
            <person name="Tice H."/>
            <person name="Cheng J.F."/>
            <person name="Goodwin L."/>
            <person name="Tapia R."/>
            <person name="Pitluck S."/>
            <person name="Liolios K."/>
            <person name="Ivanova N."/>
            <person name="Mavromatis K."/>
            <person name="Mikhailova N."/>
            <person name="Pati A."/>
            <person name="Chen A."/>
            <person name="Palaniappan K."/>
            <person name="Brambilla E."/>
            <person name="Land M."/>
            <person name="Hauser L."/>
            <person name="Chang Y.J."/>
            <person name="Jeffries C.D."/>
            <person name="Brettin T."/>
            <person name="Detter J.C."/>
            <person name="Han C."/>
            <person name="Rohde M."/>
            <person name="Sikorski J."/>
            <person name="Woyke T."/>
            <person name="Bristow J."/>
            <person name="Eisen J.A."/>
            <person name="Markowitz V."/>
            <person name="Hugenholtz P."/>
            <person name="Kyrpides N.C."/>
            <person name="Klenk H.P."/>
        </authorList>
    </citation>
    <scope>NUCLEOTIDE SEQUENCE [LARGE SCALE GENOMIC DNA]</scope>
    <source>
        <strain evidence="5">DSM 17230 / JCM 13409 / AQ1.S1</strain>
    </source>
</reference>
<dbReference type="KEGG" id="iag:Igag_0421"/>
<accession>E0SRI4</accession>
<dbReference type="SUPFAM" id="SSF52540">
    <property type="entry name" value="P-loop containing nucleoside triphosphate hydrolases"/>
    <property type="match status" value="1"/>
</dbReference>
<dbReference type="AlphaFoldDB" id="E0SRI4"/>
<sequence length="461" mass="52473">MKDMKVNYYTFGEELLNTLLEGLYPGSLLVILGHPGAGKTTFVAKMVYENILKYNEKGVYISLAESKEKFTTFMSRLGLDFNGLAERKLFEYIHMPTLSGQELLESITELLSRKIVEEGYKIATVDSITPILNVLTTDRARSYLHAALYSLASASKGLIVLIADLPYGAETIDLKGLEFIADAIIVFRFRTERGLIARYMEIRKFRGREIPVSQIPFTMIENYGIRTLVAPKLEDIPAHTLGRVLRSKCSELVWEEIPRGTAIGIVIGRGASPINALLLLLNTIIENNIPFGFISFRLPSTEIRSLIASLARYMGLNQDEVLKLIKIAQGLNPSIHTLNEVIGMIRLELEKDIGTLVLHGVEMLYLYYPEKMVDRMLRDLILYARLKGVSIFEIVDGVYTRKQLSRYSIVHEIHITEEHKEIHKVYRRIPLVIGDKLIGIKPRYIYEDEIIRCLFEDKKSL</sequence>
<evidence type="ECO:0000313" key="4">
    <source>
        <dbReference type="EMBL" id="ADM27259.1"/>
    </source>
</evidence>
<dbReference type="Pfam" id="PF06745">
    <property type="entry name" value="ATPase"/>
    <property type="match status" value="1"/>
</dbReference>
<dbReference type="PANTHER" id="PTHR43637">
    <property type="entry name" value="UPF0273 PROTEIN TM_0370"/>
    <property type="match status" value="1"/>
</dbReference>
<keyword evidence="1" id="KW-0547">Nucleotide-binding</keyword>
<dbReference type="InterPro" id="IPR027417">
    <property type="entry name" value="P-loop_NTPase"/>
</dbReference>
<dbReference type="PANTHER" id="PTHR43637:SF1">
    <property type="entry name" value="UPF0273 PROTEIN TM_0370"/>
    <property type="match status" value="1"/>
</dbReference>
<evidence type="ECO:0000256" key="2">
    <source>
        <dbReference type="ARBA" id="ARBA00022840"/>
    </source>
</evidence>
<evidence type="ECO:0000256" key="1">
    <source>
        <dbReference type="ARBA" id="ARBA00022741"/>
    </source>
</evidence>
<evidence type="ECO:0000313" key="5">
    <source>
        <dbReference type="Proteomes" id="UP000001304"/>
    </source>
</evidence>